<evidence type="ECO:0000256" key="2">
    <source>
        <dbReference type="ARBA" id="ARBA00001911"/>
    </source>
</evidence>
<dbReference type="Gene3D" id="3.40.50.720">
    <property type="entry name" value="NAD(P)-binding Rossmann-like Domain"/>
    <property type="match status" value="1"/>
</dbReference>
<proteinExistence type="inferred from homology"/>
<dbReference type="Proteomes" id="UP000839052">
    <property type="component" value="Chromosome"/>
</dbReference>
<dbReference type="Gene3D" id="3.90.25.10">
    <property type="entry name" value="UDP-galactose 4-epimerase, domain 1"/>
    <property type="match status" value="1"/>
</dbReference>
<comment type="similarity">
    <text evidence="3 7">Belongs to the NAD(P)-dependent epimerase/dehydratase family. dTDP-glucose dehydratase subfamily.</text>
</comment>
<dbReference type="GO" id="GO:0008460">
    <property type="term" value="F:dTDP-glucose 4,6-dehydratase activity"/>
    <property type="evidence" value="ECO:0007669"/>
    <property type="project" value="UniProtKB-EC"/>
</dbReference>
<dbReference type="InterPro" id="IPR016040">
    <property type="entry name" value="NAD(P)-bd_dom"/>
</dbReference>
<evidence type="ECO:0000256" key="5">
    <source>
        <dbReference type="ARBA" id="ARBA00023027"/>
    </source>
</evidence>
<dbReference type="EMBL" id="OU912926">
    <property type="protein sequence ID" value="CAG9934031.1"/>
    <property type="molecule type" value="Genomic_DNA"/>
</dbReference>
<dbReference type="CDD" id="cd05246">
    <property type="entry name" value="dTDP_GD_SDR_e"/>
    <property type="match status" value="1"/>
</dbReference>
<evidence type="ECO:0000313" key="9">
    <source>
        <dbReference type="EMBL" id="CAG9934031.1"/>
    </source>
</evidence>
<comment type="catalytic activity">
    <reaction evidence="1 7">
        <text>dTDP-alpha-D-glucose = dTDP-4-dehydro-6-deoxy-alpha-D-glucose + H2O</text>
        <dbReference type="Rhea" id="RHEA:17221"/>
        <dbReference type="ChEBI" id="CHEBI:15377"/>
        <dbReference type="ChEBI" id="CHEBI:57477"/>
        <dbReference type="ChEBI" id="CHEBI:57649"/>
        <dbReference type="EC" id="4.2.1.46"/>
    </reaction>
</comment>
<accession>A0ABN8ATZ7</accession>
<dbReference type="RefSeq" id="WP_239797719.1">
    <property type="nucleotide sequence ID" value="NZ_OU912926.1"/>
</dbReference>
<evidence type="ECO:0000256" key="1">
    <source>
        <dbReference type="ARBA" id="ARBA00001539"/>
    </source>
</evidence>
<organism evidence="9 10">
    <name type="scientific">Candidatus Nitrotoga arctica</name>
    <dbReference type="NCBI Taxonomy" id="453162"/>
    <lineage>
        <taxon>Bacteria</taxon>
        <taxon>Pseudomonadati</taxon>
        <taxon>Pseudomonadota</taxon>
        <taxon>Betaproteobacteria</taxon>
        <taxon>Nitrosomonadales</taxon>
        <taxon>Gallionellaceae</taxon>
        <taxon>Candidatus Nitrotoga</taxon>
    </lineage>
</organism>
<evidence type="ECO:0000256" key="4">
    <source>
        <dbReference type="ARBA" id="ARBA00011990"/>
    </source>
</evidence>
<name>A0ABN8ATZ7_9PROT</name>
<keyword evidence="10" id="KW-1185">Reference proteome</keyword>
<dbReference type="EC" id="4.2.1.46" evidence="4 7"/>
<dbReference type="NCBIfam" id="TIGR01181">
    <property type="entry name" value="dTDP_gluc_dehyt"/>
    <property type="match status" value="1"/>
</dbReference>
<dbReference type="PANTHER" id="PTHR43000">
    <property type="entry name" value="DTDP-D-GLUCOSE 4,6-DEHYDRATASE-RELATED"/>
    <property type="match status" value="1"/>
</dbReference>
<reference evidence="9 10" key="1">
    <citation type="submission" date="2021-10" db="EMBL/GenBank/DDBJ databases">
        <authorList>
            <person name="Koch H."/>
        </authorList>
    </citation>
    <scope>NUCLEOTIDE SEQUENCE [LARGE SCALE GENOMIC DNA]</scope>
    <source>
        <strain evidence="9">6680</strain>
    </source>
</reference>
<evidence type="ECO:0000256" key="6">
    <source>
        <dbReference type="ARBA" id="ARBA00023239"/>
    </source>
</evidence>
<feature type="domain" description="NAD(P)-binding" evidence="8">
    <location>
        <begin position="5"/>
        <end position="322"/>
    </location>
</feature>
<dbReference type="InterPro" id="IPR036291">
    <property type="entry name" value="NAD(P)-bd_dom_sf"/>
</dbReference>
<sequence length="355" mass="39850">MNKILITGGAGFIGSAVIRQLITETDTTVINVDKLTYAGNLQSLISVAENPRYHFEHVDICDAATVAGLFHEHQPDAVMHLAAESHVDRSITGPAAFIETNIIGTYTLLKAAREYWSELAAERKNNFRFHHISTDEVYGSLGETGFFTENTAYQPNSPYSASKASSDHLVRAWYHTYGLPVVTTNCSNNYGPYHFPEKLIPLIILNACNGKPLPIYGKGDNIRDWLYVDDHARALRLVLERGRVGDTYNIGGWNEKTNLEVVYAICAILDELRPQGAPHTSLITYVQDRPGHDQRYAINAGKIAQELGWKPLETFETGLRKTVEWYLTNPDWVDAVISGEYQNWIQQNYGDRETS</sequence>
<keyword evidence="5" id="KW-0520">NAD</keyword>
<dbReference type="SUPFAM" id="SSF51735">
    <property type="entry name" value="NAD(P)-binding Rossmann-fold domains"/>
    <property type="match status" value="1"/>
</dbReference>
<protein>
    <recommendedName>
        <fullName evidence="4 7">dTDP-glucose 4,6-dehydratase</fullName>
        <ecNumber evidence="4 7">4.2.1.46</ecNumber>
    </recommendedName>
</protein>
<gene>
    <name evidence="9" type="primary">rfbB</name>
    <name evidence="9" type="ORF">NTG6680_2782</name>
</gene>
<keyword evidence="6 7" id="KW-0456">Lyase</keyword>
<evidence type="ECO:0000259" key="8">
    <source>
        <dbReference type="Pfam" id="PF16363"/>
    </source>
</evidence>
<evidence type="ECO:0000256" key="7">
    <source>
        <dbReference type="RuleBase" id="RU004473"/>
    </source>
</evidence>
<comment type="cofactor">
    <cofactor evidence="2 7">
        <name>NAD(+)</name>
        <dbReference type="ChEBI" id="CHEBI:57540"/>
    </cofactor>
</comment>
<dbReference type="Pfam" id="PF16363">
    <property type="entry name" value="GDP_Man_Dehyd"/>
    <property type="match status" value="1"/>
</dbReference>
<dbReference type="InterPro" id="IPR005888">
    <property type="entry name" value="dTDP_Gluc_deHydtase"/>
</dbReference>
<evidence type="ECO:0000256" key="3">
    <source>
        <dbReference type="ARBA" id="ARBA00008178"/>
    </source>
</evidence>
<evidence type="ECO:0000313" key="10">
    <source>
        <dbReference type="Proteomes" id="UP000839052"/>
    </source>
</evidence>